<proteinExistence type="inferred from homology"/>
<dbReference type="Proteomes" id="UP000019464">
    <property type="component" value="Unassembled WGS sequence"/>
</dbReference>
<evidence type="ECO:0000256" key="3">
    <source>
        <dbReference type="ARBA" id="ARBA00017959"/>
    </source>
</evidence>
<dbReference type="PATRIC" id="fig|1229521.3.peg.968"/>
<keyword evidence="10" id="KW-0030">Aminoacyl-tRNA synthetase</keyword>
<keyword evidence="8" id="KW-0694">RNA-binding</keyword>
<dbReference type="EC" id="6.1.1.7" evidence="2"/>
<name>W9UYB1_9GAMM</name>
<evidence type="ECO:0000256" key="5">
    <source>
        <dbReference type="ARBA" id="ARBA00022598"/>
    </source>
</evidence>
<dbReference type="FunFam" id="3.10.310.40:FF:000001">
    <property type="entry name" value="Alanine--tRNA ligase"/>
    <property type="match status" value="1"/>
</dbReference>
<dbReference type="GO" id="GO:0000049">
    <property type="term" value="F:tRNA binding"/>
    <property type="evidence" value="ECO:0007669"/>
    <property type="project" value="UniProtKB-KW"/>
</dbReference>
<evidence type="ECO:0000259" key="12">
    <source>
        <dbReference type="Pfam" id="PF02272"/>
    </source>
</evidence>
<dbReference type="Pfam" id="PF02272">
    <property type="entry name" value="DHHA1"/>
    <property type="match status" value="1"/>
</dbReference>
<keyword evidence="9" id="KW-0648">Protein biosynthesis</keyword>
<evidence type="ECO:0000256" key="7">
    <source>
        <dbReference type="ARBA" id="ARBA00022840"/>
    </source>
</evidence>
<evidence type="ECO:0000256" key="9">
    <source>
        <dbReference type="ARBA" id="ARBA00022917"/>
    </source>
</evidence>
<dbReference type="GO" id="GO:0006412">
    <property type="term" value="P:translation"/>
    <property type="evidence" value="ECO:0007669"/>
    <property type="project" value="UniProtKB-KW"/>
</dbReference>
<keyword evidence="14" id="KW-1185">Reference proteome</keyword>
<sequence length="111" mass="11376">MDVQGVKVLATLVEGADPKTLRDLLDKLRNKLESGVIVLFSAVDGKASVIAGVSKDLTNRIKAGDLVKTISADLGGKGGGRPDMAQGGGADIEAIPSIVQRVPALVEQAIS</sequence>
<comment type="caution">
    <text evidence="13">The sequence shown here is derived from an EMBL/GenBank/DDBJ whole genome shotgun (WGS) entry which is preliminary data.</text>
</comment>
<accession>W9UYB1</accession>
<dbReference type="AlphaFoldDB" id="W9UYB1"/>
<evidence type="ECO:0000256" key="6">
    <source>
        <dbReference type="ARBA" id="ARBA00022741"/>
    </source>
</evidence>
<evidence type="ECO:0000256" key="11">
    <source>
        <dbReference type="ARBA" id="ARBA00032577"/>
    </source>
</evidence>
<keyword evidence="5 13" id="KW-0436">Ligase</keyword>
<keyword evidence="6" id="KW-0547">Nucleotide-binding</keyword>
<dbReference type="EMBL" id="AONB01000003">
    <property type="protein sequence ID" value="EXJ12074.1"/>
    <property type="molecule type" value="Genomic_DNA"/>
</dbReference>
<evidence type="ECO:0000256" key="1">
    <source>
        <dbReference type="ARBA" id="ARBA00008226"/>
    </source>
</evidence>
<evidence type="ECO:0000256" key="4">
    <source>
        <dbReference type="ARBA" id="ARBA00022555"/>
    </source>
</evidence>
<evidence type="ECO:0000256" key="2">
    <source>
        <dbReference type="ARBA" id="ARBA00013168"/>
    </source>
</evidence>
<comment type="similarity">
    <text evidence="1">Belongs to the class-II aminoacyl-tRNA synthetase family.</text>
</comment>
<organism evidence="13 14">
    <name type="scientific">Nitrincola nitratireducens</name>
    <dbReference type="NCBI Taxonomy" id="1229521"/>
    <lineage>
        <taxon>Bacteria</taxon>
        <taxon>Pseudomonadati</taxon>
        <taxon>Pseudomonadota</taxon>
        <taxon>Gammaproteobacteria</taxon>
        <taxon>Oceanospirillales</taxon>
        <taxon>Oceanospirillaceae</taxon>
        <taxon>Nitrincola</taxon>
    </lineage>
</organism>
<evidence type="ECO:0000256" key="10">
    <source>
        <dbReference type="ARBA" id="ARBA00023146"/>
    </source>
</evidence>
<evidence type="ECO:0000313" key="14">
    <source>
        <dbReference type="Proteomes" id="UP000019464"/>
    </source>
</evidence>
<dbReference type="GO" id="GO:0005524">
    <property type="term" value="F:ATP binding"/>
    <property type="evidence" value="ECO:0007669"/>
    <property type="project" value="UniProtKB-KW"/>
</dbReference>
<keyword evidence="4" id="KW-0820">tRNA-binding</keyword>
<dbReference type="InterPro" id="IPR003156">
    <property type="entry name" value="DHHA1_dom"/>
</dbReference>
<evidence type="ECO:0000313" key="13">
    <source>
        <dbReference type="EMBL" id="EXJ12074.1"/>
    </source>
</evidence>
<evidence type="ECO:0000256" key="8">
    <source>
        <dbReference type="ARBA" id="ARBA00022884"/>
    </source>
</evidence>
<dbReference type="STRING" id="1229521.D791_00956"/>
<keyword evidence="7" id="KW-0067">ATP-binding</keyword>
<dbReference type="Gene3D" id="3.10.310.40">
    <property type="match status" value="1"/>
</dbReference>
<reference evidence="13 14" key="2">
    <citation type="journal article" date="2015" name="Syst. Appl. Microbiol.">
        <title>Nitrincola nitratireducens sp. nov. isolated from a haloalkaline crater lake.</title>
        <authorList>
            <person name="Singh A."/>
            <person name="Vaidya B."/>
            <person name="Tanuku N.R."/>
            <person name="Pinnaka A.K."/>
        </authorList>
    </citation>
    <scope>NUCLEOTIDE SEQUENCE [LARGE SCALE GENOMIC DNA]</scope>
    <source>
        <strain evidence="13 14">AK23</strain>
    </source>
</reference>
<dbReference type="GO" id="GO:0004813">
    <property type="term" value="F:alanine-tRNA ligase activity"/>
    <property type="evidence" value="ECO:0007669"/>
    <property type="project" value="UniProtKB-EC"/>
</dbReference>
<gene>
    <name evidence="13" type="primary">alaS_2</name>
    <name evidence="13" type="ORF">D791_00956</name>
</gene>
<reference evidence="14" key="1">
    <citation type="submission" date="2012-11" db="EMBL/GenBank/DDBJ databases">
        <authorList>
            <person name="Singh A."/>
            <person name="Pinnaka A.K."/>
            <person name="Vaidya B."/>
        </authorList>
    </citation>
    <scope>NUCLEOTIDE SEQUENCE [LARGE SCALE GENOMIC DNA]</scope>
    <source>
        <strain evidence="14">AK23</strain>
    </source>
</reference>
<feature type="domain" description="DHHA1" evidence="12">
    <location>
        <begin position="6"/>
        <end position="107"/>
    </location>
</feature>
<protein>
    <recommendedName>
        <fullName evidence="3">Alanine--tRNA ligase</fullName>
        <ecNumber evidence="2">6.1.1.7</ecNumber>
    </recommendedName>
    <alternativeName>
        <fullName evidence="11">Alanyl-tRNA synthetase</fullName>
    </alternativeName>
</protein>